<reference evidence="3" key="1">
    <citation type="submission" date="2023-06" db="EMBL/GenBank/DDBJ databases">
        <authorList>
            <consortium name="Lawrence Berkeley National Laboratory"/>
            <person name="Ahrendt S."/>
            <person name="Sahu N."/>
            <person name="Indic B."/>
            <person name="Wong-Bajracharya J."/>
            <person name="Merenyi Z."/>
            <person name="Ke H.-M."/>
            <person name="Monk M."/>
            <person name="Kocsube S."/>
            <person name="Drula E."/>
            <person name="Lipzen A."/>
            <person name="Balint B."/>
            <person name="Henrissat B."/>
            <person name="Andreopoulos B."/>
            <person name="Martin F.M."/>
            <person name="Harder C.B."/>
            <person name="Rigling D."/>
            <person name="Ford K.L."/>
            <person name="Foster G.D."/>
            <person name="Pangilinan J."/>
            <person name="Papanicolaou A."/>
            <person name="Barry K."/>
            <person name="LaButti K."/>
            <person name="Viragh M."/>
            <person name="Koriabine M."/>
            <person name="Yan M."/>
            <person name="Riley R."/>
            <person name="Champramary S."/>
            <person name="Plett K.L."/>
            <person name="Tsai I.J."/>
            <person name="Slot J."/>
            <person name="Sipos G."/>
            <person name="Plett J."/>
            <person name="Nagy L.G."/>
            <person name="Grigoriev I.V."/>
        </authorList>
    </citation>
    <scope>NUCLEOTIDE SEQUENCE</scope>
    <source>
        <strain evidence="3">FPL87.14</strain>
    </source>
</reference>
<protein>
    <submittedName>
        <fullName evidence="3">RAVE protein 1 C terminal-domain-containing protein</fullName>
    </submittedName>
</protein>
<dbReference type="InterPro" id="IPR052208">
    <property type="entry name" value="DmX-like/RAVE_component"/>
</dbReference>
<evidence type="ECO:0000313" key="4">
    <source>
        <dbReference type="Proteomes" id="UP001175226"/>
    </source>
</evidence>
<keyword evidence="4" id="KW-1185">Reference proteome</keyword>
<gene>
    <name evidence="3" type="ORF">EV421DRAFT_1895850</name>
</gene>
<evidence type="ECO:0000259" key="2">
    <source>
        <dbReference type="Pfam" id="PF12234"/>
    </source>
</evidence>
<evidence type="ECO:0000256" key="1">
    <source>
        <dbReference type="SAM" id="MobiDB-lite"/>
    </source>
</evidence>
<dbReference type="InterPro" id="IPR022033">
    <property type="entry name" value="Rav1p_C"/>
</dbReference>
<feature type="domain" description="RAVE complex protein Rav1 C-terminal" evidence="2">
    <location>
        <begin position="589"/>
        <end position="1231"/>
    </location>
</feature>
<dbReference type="Proteomes" id="UP001175226">
    <property type="component" value="Unassembled WGS sequence"/>
</dbReference>
<dbReference type="EMBL" id="JAUEPT010000001">
    <property type="protein sequence ID" value="KAK0456642.1"/>
    <property type="molecule type" value="Genomic_DNA"/>
</dbReference>
<dbReference type="InterPro" id="IPR036322">
    <property type="entry name" value="WD40_repeat_dom_sf"/>
</dbReference>
<dbReference type="PANTHER" id="PTHR13950:SF9">
    <property type="entry name" value="RABCONNECTIN-3A"/>
    <property type="match status" value="1"/>
</dbReference>
<comment type="caution">
    <text evidence="3">The sequence shown here is derived from an EMBL/GenBank/DDBJ whole genome shotgun (WGS) entry which is preliminary data.</text>
</comment>
<name>A0AA39K936_9AGAR</name>
<dbReference type="Gene3D" id="2.130.10.10">
    <property type="entry name" value="YVTN repeat-like/Quinoprotein amine dehydrogenase"/>
    <property type="match status" value="1"/>
</dbReference>
<organism evidence="3 4">
    <name type="scientific">Armillaria borealis</name>
    <dbReference type="NCBI Taxonomy" id="47425"/>
    <lineage>
        <taxon>Eukaryota</taxon>
        <taxon>Fungi</taxon>
        <taxon>Dikarya</taxon>
        <taxon>Basidiomycota</taxon>
        <taxon>Agaricomycotina</taxon>
        <taxon>Agaricomycetes</taxon>
        <taxon>Agaricomycetidae</taxon>
        <taxon>Agaricales</taxon>
        <taxon>Marasmiineae</taxon>
        <taxon>Physalacriaceae</taxon>
        <taxon>Armillaria</taxon>
    </lineage>
</organism>
<accession>A0AA39K936</accession>
<dbReference type="InterPro" id="IPR015943">
    <property type="entry name" value="WD40/YVTN_repeat-like_dom_sf"/>
</dbReference>
<dbReference type="GO" id="GO:0043291">
    <property type="term" value="C:RAVE complex"/>
    <property type="evidence" value="ECO:0007669"/>
    <property type="project" value="TreeGrafter"/>
</dbReference>
<dbReference type="GO" id="GO:0007035">
    <property type="term" value="P:vacuolar acidification"/>
    <property type="evidence" value="ECO:0007669"/>
    <property type="project" value="TreeGrafter"/>
</dbReference>
<evidence type="ECO:0000313" key="3">
    <source>
        <dbReference type="EMBL" id="KAK0456642.1"/>
    </source>
</evidence>
<sequence>MLNLQQSYLGAPTTRLHHLVLPHETLLLYSAADAVVILNAATLKLRRVLAFWEAFPSLVHTANNVSCISVDSGMKLIVASMGNRIASWSLSGVQQDTWHIHSTLVLPPHHNVTAMHNKSGLLAIATERSLSVHTLILDNDLPTWAQKWMVRLKDAPPIVRFAPSLMYIATNSKIDNSVKLYSTTSGRQTQVIPHPRPIEKVSWRHSRVSSRDDLILFTVTSDATLRIFFPVLDSPQYLQLHASLDLYSSLPFSITSANPEIQHSSVFYLDREVIRQSSDEILASCLSQDNVRTRRIQDIKEEGWDLFLRVLGDGSMVVTAVTNIDRRPPTLLNKFTLQQSPPSTLPSVPKYLYFLPNSTKSSITVITAPHLTSYELSPVAFFDAQEDGLRVRAHGSEISPEEYSEIVRFVRTPEGRGVGVIRKSGGQIWTLAEGDKELNRSGSGDLGDKIVVLDKGRTFATYNTSDTTLTLHTHPPSSLTLPSISSFFTLPSKSGAESIIGITDDLSVYHIQLRNEASTTLVLHSHSPLPLSSPPAMIVPVDPMAWGLDHPWMEHDVLLSVSDVGELGFWVPQENGPEAFPAGLNGRQNSTASTWVCTGQVRTSRKAIKRAKCSSAKKTALIVSNPEGEELTIWDSKESEFASGLEYRRVFSEPINDLDWTSTPDMQSILAVGFLHHVELLCQQRMTYFDEGPGWTLCWKIDIQRQSRNYVLFIPYPISDSIWLANGSFLLGAGHQMFLYGQDVISLRGSITSTLSDESLFDYVARQNGPLEDYHPQMLLQCLLWEKVELVKDIIVNLAKDVEAGKSPRDFTTVPVERFLRAGNALQRASHKKRYTQLFDGPDLGDDNEEKEFSRSLVMHLIESLEDRPLRHLTPNEHAHLLVLIQTTLEIDEQSRSLDSNGLRYLISMRSFYISNRRASTPASPASKGGIPRNTGRRERLRYRDMIWAFHSESHGLLLEASVAACNGKMGWSDARALGISIWTTSVETLKIQIENIARNEYMVDRDPTACSLFYFALGKVKLVHSLWRQVAWHKEQGLMLKFLSNDFSEHRWKTAALKNAYALLGKRRFEYAAAFFLLGQSLKDAVNVCIKQLGDFQTAIAIARVVEQSNEGPVFLDILQNTVLPTAFKDGNRWLASWAFWLLHKRDLSVRVLVTPLQDLVSALDIQVTDIGEPHYDDPSLALLFSQLRSKTLQAAKGTSEISGSSEFNFVLQIARVFCRMGCHVLALDLVRSWEFDPPSPLLINGDYQAESSKDDISPPSPTTSRRSRFTFEPGLRRRSSIMIDMDIMSLPPTRTASPERVGPKVPPVIQEEVIKDEGDFFARKAGLGNLMKSAKQDVKVPEFDMNAFF</sequence>
<proteinExistence type="predicted"/>
<feature type="region of interest" description="Disordered" evidence="1">
    <location>
        <begin position="1246"/>
        <end position="1269"/>
    </location>
</feature>
<dbReference type="PANTHER" id="PTHR13950">
    <property type="entry name" value="RABCONNECTIN-RELATED"/>
    <property type="match status" value="1"/>
</dbReference>
<dbReference type="Pfam" id="PF12234">
    <property type="entry name" value="Rav1p_C"/>
    <property type="match status" value="1"/>
</dbReference>
<dbReference type="SUPFAM" id="SSF50978">
    <property type="entry name" value="WD40 repeat-like"/>
    <property type="match status" value="1"/>
</dbReference>